<evidence type="ECO:0000256" key="17">
    <source>
        <dbReference type="PROSITE-ProRule" id="PRU10141"/>
    </source>
</evidence>
<evidence type="ECO:0000256" key="16">
    <source>
        <dbReference type="ARBA" id="ARBA00048679"/>
    </source>
</evidence>
<dbReference type="InterPro" id="IPR001245">
    <property type="entry name" value="Ser-Thr/Tyr_kinase_cat_dom"/>
</dbReference>
<reference evidence="21" key="1">
    <citation type="journal article" date="2007" name="Gene">
        <title>Multiple receptor-like kinase cDNAs from liverwort Marchantia polymorpha and two charophycean green algae, Closterium ehrenbergii and Nitella axillaris: Extensive gene duplications and gene shufflings in the early evolution of streptophytes.</title>
        <authorList>
            <person name="Sasaki G."/>
            <person name="Katoh K."/>
            <person name="Hirose N."/>
            <person name="Suga H."/>
            <person name="Kuma K."/>
            <person name="Miyata T."/>
            <person name="Su Z.H."/>
        </authorList>
    </citation>
    <scope>NUCLEOTIDE SEQUENCE</scope>
</reference>
<keyword evidence="10 17" id="KW-0067">ATP-binding</keyword>
<dbReference type="Gene3D" id="1.10.510.10">
    <property type="entry name" value="Transferase(Phosphotransferase) domain 1"/>
    <property type="match status" value="1"/>
</dbReference>
<evidence type="ECO:0000256" key="12">
    <source>
        <dbReference type="ARBA" id="ARBA00023136"/>
    </source>
</evidence>
<evidence type="ECO:0000256" key="13">
    <source>
        <dbReference type="ARBA" id="ARBA00023170"/>
    </source>
</evidence>
<keyword evidence="8 17" id="KW-0547">Nucleotide-binding</keyword>
<dbReference type="PROSITE" id="PS50011">
    <property type="entry name" value="PROTEIN_KINASE_DOM"/>
    <property type="match status" value="1"/>
</dbReference>
<evidence type="ECO:0000256" key="5">
    <source>
        <dbReference type="ARBA" id="ARBA00022679"/>
    </source>
</evidence>
<keyword evidence="7" id="KW-0677">Repeat</keyword>
<dbReference type="InterPro" id="IPR051824">
    <property type="entry name" value="LRR_Rcpt-Like_S/T_Kinase"/>
</dbReference>
<dbReference type="PANTHER" id="PTHR48006:SF92">
    <property type="entry name" value="LRR RECEPTOR-LIKE SERINE_THREONINE-PROTEIN KINASE GSO1"/>
    <property type="match status" value="1"/>
</dbReference>
<gene>
    <name evidence="21" type="primary">NaRLK12</name>
</gene>
<keyword evidence="11" id="KW-1133">Transmembrane helix</keyword>
<dbReference type="PROSITE" id="PS00107">
    <property type="entry name" value="PROTEIN_KINASE_ATP"/>
    <property type="match status" value="1"/>
</dbReference>
<evidence type="ECO:0000256" key="10">
    <source>
        <dbReference type="ARBA" id="ARBA00022840"/>
    </source>
</evidence>
<feature type="binding site" evidence="17">
    <location>
        <position position="107"/>
    </location>
    <ligand>
        <name>ATP</name>
        <dbReference type="ChEBI" id="CHEBI:30616"/>
    </ligand>
</feature>
<comment type="catalytic activity">
    <reaction evidence="16">
        <text>L-seryl-[protein] + ATP = O-phospho-L-seryl-[protein] + ADP + H(+)</text>
        <dbReference type="Rhea" id="RHEA:17989"/>
        <dbReference type="Rhea" id="RHEA-COMP:9863"/>
        <dbReference type="Rhea" id="RHEA-COMP:11604"/>
        <dbReference type="ChEBI" id="CHEBI:15378"/>
        <dbReference type="ChEBI" id="CHEBI:29999"/>
        <dbReference type="ChEBI" id="CHEBI:30616"/>
        <dbReference type="ChEBI" id="CHEBI:83421"/>
        <dbReference type="ChEBI" id="CHEBI:456216"/>
        <dbReference type="EC" id="2.7.11.1"/>
    </reaction>
</comment>
<feature type="domain" description="Protein kinase" evidence="20">
    <location>
        <begin position="76"/>
        <end position="350"/>
    </location>
</feature>
<dbReference type="InterPro" id="IPR011009">
    <property type="entry name" value="Kinase-like_dom_sf"/>
</dbReference>
<dbReference type="GO" id="GO:0016020">
    <property type="term" value="C:membrane"/>
    <property type="evidence" value="ECO:0007669"/>
    <property type="project" value="UniProtKB-SubCell"/>
</dbReference>
<evidence type="ECO:0000256" key="14">
    <source>
        <dbReference type="ARBA" id="ARBA00023180"/>
    </source>
</evidence>
<dbReference type="PROSITE" id="PS00108">
    <property type="entry name" value="PROTEIN_KINASE_ST"/>
    <property type="match status" value="1"/>
</dbReference>
<dbReference type="InterPro" id="IPR000719">
    <property type="entry name" value="Prot_kinase_dom"/>
</dbReference>
<dbReference type="FunFam" id="3.30.200.20:FF:000039">
    <property type="entry name" value="receptor-like protein kinase FERONIA"/>
    <property type="match status" value="1"/>
</dbReference>
<dbReference type="PANTHER" id="PTHR48006">
    <property type="entry name" value="LEUCINE-RICH REPEAT-CONTAINING PROTEIN DDB_G0281931-RELATED"/>
    <property type="match status" value="1"/>
</dbReference>
<name>A7VM71_9VIRI</name>
<keyword evidence="13 21" id="KW-0675">Receptor</keyword>
<keyword evidence="4" id="KW-0433">Leucine-rich repeat</keyword>
<feature type="region of interest" description="Disordered" evidence="19">
    <location>
        <begin position="349"/>
        <end position="379"/>
    </location>
</feature>
<protein>
    <recommendedName>
        <fullName evidence="2">non-specific serine/threonine protein kinase</fullName>
        <ecNumber evidence="2">2.7.11.1</ecNumber>
    </recommendedName>
</protein>
<evidence type="ECO:0000256" key="15">
    <source>
        <dbReference type="ARBA" id="ARBA00047899"/>
    </source>
</evidence>
<dbReference type="Pfam" id="PF07714">
    <property type="entry name" value="PK_Tyr_Ser-Thr"/>
    <property type="match status" value="1"/>
</dbReference>
<evidence type="ECO:0000256" key="3">
    <source>
        <dbReference type="ARBA" id="ARBA00022527"/>
    </source>
</evidence>
<evidence type="ECO:0000313" key="21">
    <source>
        <dbReference type="EMBL" id="BAF79988.1"/>
    </source>
</evidence>
<comment type="similarity">
    <text evidence="18">Belongs to the protein kinase superfamily.</text>
</comment>
<evidence type="ECO:0000259" key="20">
    <source>
        <dbReference type="PROSITE" id="PS50011"/>
    </source>
</evidence>
<organism evidence="21">
    <name type="scientific">Nitella axillaris</name>
    <dbReference type="NCBI Taxonomy" id="3151"/>
    <lineage>
        <taxon>Eukaryota</taxon>
        <taxon>Viridiplantae</taxon>
        <taxon>Streptophyta</taxon>
        <taxon>Charophyceae</taxon>
        <taxon>Charales</taxon>
        <taxon>Characeae</taxon>
        <taxon>Nitella</taxon>
    </lineage>
</organism>
<keyword evidence="12" id="KW-0472">Membrane</keyword>
<evidence type="ECO:0000256" key="7">
    <source>
        <dbReference type="ARBA" id="ARBA00022737"/>
    </source>
</evidence>
<evidence type="ECO:0000256" key="8">
    <source>
        <dbReference type="ARBA" id="ARBA00022741"/>
    </source>
</evidence>
<dbReference type="SMART" id="SM00220">
    <property type="entry name" value="S_TKc"/>
    <property type="match status" value="1"/>
</dbReference>
<dbReference type="EC" id="2.7.11.1" evidence="2"/>
<dbReference type="GO" id="GO:0004674">
    <property type="term" value="F:protein serine/threonine kinase activity"/>
    <property type="evidence" value="ECO:0007669"/>
    <property type="project" value="UniProtKB-KW"/>
</dbReference>
<evidence type="ECO:0000256" key="11">
    <source>
        <dbReference type="ARBA" id="ARBA00022989"/>
    </source>
</evidence>
<keyword evidence="3 18" id="KW-0723">Serine/threonine-protein kinase</keyword>
<dbReference type="CDD" id="cd14066">
    <property type="entry name" value="STKc_IRAK"/>
    <property type="match status" value="1"/>
</dbReference>
<keyword evidence="9 21" id="KW-0418">Kinase</keyword>
<comment type="subcellular location">
    <subcellularLocation>
        <location evidence="1">Membrane</location>
    </subcellularLocation>
</comment>
<evidence type="ECO:0000256" key="6">
    <source>
        <dbReference type="ARBA" id="ARBA00022692"/>
    </source>
</evidence>
<accession>A7VM71</accession>
<dbReference type="Gene3D" id="3.30.200.20">
    <property type="entry name" value="Phosphorylase Kinase, domain 1"/>
    <property type="match status" value="1"/>
</dbReference>
<keyword evidence="5" id="KW-0808">Transferase</keyword>
<keyword evidence="14" id="KW-0325">Glycoprotein</keyword>
<evidence type="ECO:0000256" key="19">
    <source>
        <dbReference type="SAM" id="MobiDB-lite"/>
    </source>
</evidence>
<evidence type="ECO:0000256" key="18">
    <source>
        <dbReference type="RuleBase" id="RU000304"/>
    </source>
</evidence>
<comment type="catalytic activity">
    <reaction evidence="15">
        <text>L-threonyl-[protein] + ATP = O-phospho-L-threonyl-[protein] + ADP + H(+)</text>
        <dbReference type="Rhea" id="RHEA:46608"/>
        <dbReference type="Rhea" id="RHEA-COMP:11060"/>
        <dbReference type="Rhea" id="RHEA-COMP:11605"/>
        <dbReference type="ChEBI" id="CHEBI:15378"/>
        <dbReference type="ChEBI" id="CHEBI:30013"/>
        <dbReference type="ChEBI" id="CHEBI:30616"/>
        <dbReference type="ChEBI" id="CHEBI:61977"/>
        <dbReference type="ChEBI" id="CHEBI:456216"/>
        <dbReference type="EC" id="2.7.11.1"/>
    </reaction>
</comment>
<evidence type="ECO:0000256" key="9">
    <source>
        <dbReference type="ARBA" id="ARBA00022777"/>
    </source>
</evidence>
<dbReference type="InterPro" id="IPR008271">
    <property type="entry name" value="Ser/Thr_kinase_AS"/>
</dbReference>
<proteinExistence type="evidence at transcript level"/>
<sequence length="404" mass="44494">MHISGLCCLPNFSRGVKADSTSVTVQDASSQATGSTSTPSKSLMGAVQYGERGEIISAPNMRHFSLRELKAATNNFNVKNLIGEGGYGKVYKAVIGKGPTSMTVAVKRADKMSFQGENEFRTEIALLSAICHPNLVRLLGYCNEREEQMLVYEYVPRGTLRFHLSKKAERPLTYKERIDIALGSAKAIAFLHSGTNPIIHRDIKAANILLTDSLEAKVADFGLGKLTPDGATHVSTVVKGTMGYMDPDYYMTNQLTEKSDVYSFGVVLLEIFTARSPISRGRHIASEMHSALRQGRFEDLIDPSIRGQYDVKYMERLLGIALLCCDDSPKHRPSMAEISNDLDLIARPKLSEPYPPDRPVSAPHQIADEDTEVGSSDSLANMTEYDDTTIITTHVEDWTVVAPR</sequence>
<evidence type="ECO:0000256" key="4">
    <source>
        <dbReference type="ARBA" id="ARBA00022614"/>
    </source>
</evidence>
<dbReference type="SUPFAM" id="SSF56112">
    <property type="entry name" value="Protein kinase-like (PK-like)"/>
    <property type="match status" value="1"/>
</dbReference>
<dbReference type="FunFam" id="1.10.510.10:FF:000309">
    <property type="entry name" value="Leucine-rich repeat receptor-like protein kinase"/>
    <property type="match status" value="1"/>
</dbReference>
<evidence type="ECO:0000256" key="1">
    <source>
        <dbReference type="ARBA" id="ARBA00004370"/>
    </source>
</evidence>
<dbReference type="EMBL" id="AB306577">
    <property type="protein sequence ID" value="BAF79988.1"/>
    <property type="molecule type" value="mRNA"/>
</dbReference>
<keyword evidence="6" id="KW-0812">Transmembrane</keyword>
<evidence type="ECO:0000256" key="2">
    <source>
        <dbReference type="ARBA" id="ARBA00012513"/>
    </source>
</evidence>
<dbReference type="GO" id="GO:0005524">
    <property type="term" value="F:ATP binding"/>
    <property type="evidence" value="ECO:0007669"/>
    <property type="project" value="UniProtKB-UniRule"/>
</dbReference>
<dbReference type="InterPro" id="IPR017441">
    <property type="entry name" value="Protein_kinase_ATP_BS"/>
</dbReference>
<dbReference type="AlphaFoldDB" id="A7VM71"/>